<feature type="compositionally biased region" description="Basic residues" evidence="2">
    <location>
        <begin position="399"/>
        <end position="408"/>
    </location>
</feature>
<evidence type="ECO:0000256" key="2">
    <source>
        <dbReference type="SAM" id="MobiDB-lite"/>
    </source>
</evidence>
<feature type="domain" description="Nephrocystin 3-like N-terminal" evidence="3">
    <location>
        <begin position="166"/>
        <end position="303"/>
    </location>
</feature>
<accession>A0A5M3WDQ1</accession>
<sequence length="452" mass="49624">MTQPDLPLPGDSALETLRAHLRRLHEENGLSSYREIARRAEHRITHTTVRDVIKGIRRTSWRSMRYVVIALHGDVEEVRRLWLAAHAASTPSDPTLGAAAAVLSGPALQISAGDLSTSTLRASAGELSAISHRTDVADIAPERLYDRERELAELAAFCAGDPPYTDQPYLWWQAGPWAGKTALLSWFALHPPAGVDVVSFFVTSRFAGQSDSNAFIDALIRQLASLAGEPPKAPLEAGARRRHLSHLLRGAARQCAIADRRLLLIVDGLDEDTGKLIAADHPSIAALLPLRCPPALRVLVASRPDPELPDDVPGSHPLRRIAPRRLTASLHAHRLEVAAKYELDRLLRGPAVQREVLGLLTACGGGLTLTDLEQLTGRPRARSVARRRVRTQHQQPPWARRRGHRRPRQGAAWAGGLLVRPRNPASDGRTAVRRRPRRPPRADTHLGRLLPG</sequence>
<evidence type="ECO:0000313" key="5">
    <source>
        <dbReference type="Proteomes" id="UP000334990"/>
    </source>
</evidence>
<evidence type="ECO:0000313" key="4">
    <source>
        <dbReference type="EMBL" id="GES06202.1"/>
    </source>
</evidence>
<feature type="compositionally biased region" description="Basic residues" evidence="2">
    <location>
        <begin position="379"/>
        <end position="391"/>
    </location>
</feature>
<evidence type="ECO:0000259" key="3">
    <source>
        <dbReference type="Pfam" id="PF24883"/>
    </source>
</evidence>
<comment type="caution">
    <text evidence="4">The sequence shown here is derived from an EMBL/GenBank/DDBJ whole genome shotgun (WGS) entry which is preliminary data.</text>
</comment>
<keyword evidence="5" id="KW-1185">Reference proteome</keyword>
<dbReference type="Proteomes" id="UP000334990">
    <property type="component" value="Unassembled WGS sequence"/>
</dbReference>
<organism evidence="4 5">
    <name type="scientific">Acrocarpospora corrugata</name>
    <dbReference type="NCBI Taxonomy" id="35763"/>
    <lineage>
        <taxon>Bacteria</taxon>
        <taxon>Bacillati</taxon>
        <taxon>Actinomycetota</taxon>
        <taxon>Actinomycetes</taxon>
        <taxon>Streptosporangiales</taxon>
        <taxon>Streptosporangiaceae</taxon>
        <taxon>Acrocarpospora</taxon>
    </lineage>
</organism>
<dbReference type="RefSeq" id="WP_155342127.1">
    <property type="nucleotide sequence ID" value="NZ_BAAABN010000052.1"/>
</dbReference>
<gene>
    <name evidence="4" type="ORF">Acor_82710</name>
</gene>
<protein>
    <recommendedName>
        <fullName evidence="3">Nephrocystin 3-like N-terminal domain-containing protein</fullName>
    </recommendedName>
</protein>
<keyword evidence="1" id="KW-0677">Repeat</keyword>
<dbReference type="EMBL" id="BLAD01000138">
    <property type="protein sequence ID" value="GES06202.1"/>
    <property type="molecule type" value="Genomic_DNA"/>
</dbReference>
<proteinExistence type="predicted"/>
<evidence type="ECO:0000256" key="1">
    <source>
        <dbReference type="ARBA" id="ARBA00022737"/>
    </source>
</evidence>
<dbReference type="Pfam" id="PF24883">
    <property type="entry name" value="NPHP3_N"/>
    <property type="match status" value="1"/>
</dbReference>
<dbReference type="OrthoDB" id="3261206at2"/>
<reference evidence="4 5" key="1">
    <citation type="submission" date="2019-10" db="EMBL/GenBank/DDBJ databases">
        <title>Whole genome shotgun sequence of Acrocarpospora corrugata NBRC 13972.</title>
        <authorList>
            <person name="Ichikawa N."/>
            <person name="Kimura A."/>
            <person name="Kitahashi Y."/>
            <person name="Komaki H."/>
            <person name="Oguchi A."/>
        </authorList>
    </citation>
    <scope>NUCLEOTIDE SEQUENCE [LARGE SCALE GENOMIC DNA]</scope>
    <source>
        <strain evidence="4 5">NBRC 13972</strain>
    </source>
</reference>
<dbReference type="AlphaFoldDB" id="A0A5M3WDQ1"/>
<dbReference type="InterPro" id="IPR056884">
    <property type="entry name" value="NPHP3-like_N"/>
</dbReference>
<feature type="region of interest" description="Disordered" evidence="2">
    <location>
        <begin position="379"/>
        <end position="452"/>
    </location>
</feature>
<name>A0A5M3WDQ1_9ACTN</name>